<comment type="caution">
    <text evidence="3">The sequence shown here is derived from an EMBL/GenBank/DDBJ whole genome shotgun (WGS) entry which is preliminary data.</text>
</comment>
<dbReference type="SMART" id="SM01009">
    <property type="entry name" value="AlkA_N"/>
    <property type="match status" value="1"/>
</dbReference>
<feature type="region of interest" description="Disordered" evidence="1">
    <location>
        <begin position="76"/>
        <end position="135"/>
    </location>
</feature>
<dbReference type="InterPro" id="IPR037046">
    <property type="entry name" value="AlkA_N_sf"/>
</dbReference>
<feature type="non-terminal residue" evidence="3">
    <location>
        <position position="1"/>
    </location>
</feature>
<dbReference type="Proteomes" id="UP000315516">
    <property type="component" value="Unassembled WGS sequence"/>
</dbReference>
<dbReference type="AlphaFoldDB" id="A0A646IIM8"/>
<evidence type="ECO:0000259" key="2">
    <source>
        <dbReference type="SMART" id="SM01009"/>
    </source>
</evidence>
<protein>
    <recommendedName>
        <fullName evidence="2">DNA-3-methyladenine glycosylase AlkA N-terminal domain-containing protein</fullName>
    </recommendedName>
</protein>
<accession>A0A646IIM8</accession>
<dbReference type="RefSeq" id="WP_306663163.1">
    <property type="nucleotide sequence ID" value="NZ_VJYJ02001760.1"/>
</dbReference>
<evidence type="ECO:0000256" key="1">
    <source>
        <dbReference type="SAM" id="MobiDB-lite"/>
    </source>
</evidence>
<dbReference type="Gene3D" id="3.30.310.20">
    <property type="entry name" value="DNA-3-methyladenine glycosylase AlkA, N-terminal domain"/>
    <property type="match status" value="1"/>
</dbReference>
<feature type="region of interest" description="Disordered" evidence="1">
    <location>
        <begin position="1"/>
        <end position="25"/>
    </location>
</feature>
<feature type="compositionally biased region" description="Low complexity" evidence="1">
    <location>
        <begin position="90"/>
        <end position="99"/>
    </location>
</feature>
<dbReference type="InterPro" id="IPR010316">
    <property type="entry name" value="AlkA_N"/>
</dbReference>
<reference evidence="3" key="1">
    <citation type="submission" date="2019-10" db="EMBL/GenBank/DDBJ databases">
        <title>Streptomyces sp. nov., a novel actinobacterium isolated from alkaline environment.</title>
        <authorList>
            <person name="Golinska P."/>
        </authorList>
    </citation>
    <scope>NUCLEOTIDE SEQUENCE</scope>
    <source>
        <strain evidence="3">IF17</strain>
    </source>
</reference>
<evidence type="ECO:0000313" key="3">
    <source>
        <dbReference type="EMBL" id="MQS10609.1"/>
    </source>
</evidence>
<dbReference type="Pfam" id="PF06029">
    <property type="entry name" value="AlkA_N"/>
    <property type="match status" value="1"/>
</dbReference>
<dbReference type="EMBL" id="VJYJ02001760">
    <property type="protein sequence ID" value="MQS10609.1"/>
    <property type="molecule type" value="Genomic_DNA"/>
</dbReference>
<dbReference type="SUPFAM" id="SSF55945">
    <property type="entry name" value="TATA-box binding protein-like"/>
    <property type="match status" value="1"/>
</dbReference>
<sequence length="135" mass="14838">ELREDEALRGDGPGSGDGNDTAGGRLPVLLRLTDHRDLTAAVQRVRRLFDLDADPFAVTERLGDDPLFAEAVRLRPGLRSPGAVDPVEVAARAGTPRGRGAARRRAGIRRRERHRRRTTAGPAATDRPPRPDRRR</sequence>
<gene>
    <name evidence="3" type="ORF">FNX48_026650</name>
</gene>
<organism evidence="3">
    <name type="scientific">Streptomyces alkaliphilus</name>
    <dbReference type="NCBI Taxonomy" id="1472722"/>
    <lineage>
        <taxon>Bacteria</taxon>
        <taxon>Bacillati</taxon>
        <taxon>Actinomycetota</taxon>
        <taxon>Actinomycetes</taxon>
        <taxon>Kitasatosporales</taxon>
        <taxon>Streptomycetaceae</taxon>
        <taxon>Streptomyces</taxon>
    </lineage>
</organism>
<feature type="compositionally biased region" description="Basic residues" evidence="1">
    <location>
        <begin position="100"/>
        <end position="118"/>
    </location>
</feature>
<feature type="domain" description="DNA-3-methyladenine glycosylase AlkA N-terminal" evidence="2">
    <location>
        <begin position="1"/>
        <end position="85"/>
    </location>
</feature>
<proteinExistence type="predicted"/>
<feature type="non-terminal residue" evidence="3">
    <location>
        <position position="135"/>
    </location>
</feature>
<name>A0A646IIM8_9ACTN</name>